<name>A0ABR9B650_9RHOO</name>
<keyword evidence="8" id="KW-0969">Cilium</keyword>
<dbReference type="PANTHER" id="PTHR30288">
    <property type="entry name" value="FLAGELLAR CAP/ASSEMBLY PROTEIN FLID"/>
    <property type="match status" value="1"/>
</dbReference>
<feature type="domain" description="Flagellar hook-associated protein 2 C-terminal" evidence="7">
    <location>
        <begin position="211"/>
        <end position="427"/>
    </location>
</feature>
<accession>A0ABR9B650</accession>
<evidence type="ECO:0000256" key="4">
    <source>
        <dbReference type="ARBA" id="ARBA00023143"/>
    </source>
</evidence>
<dbReference type="Proteomes" id="UP000603602">
    <property type="component" value="Unassembled WGS sequence"/>
</dbReference>
<comment type="subcellular location">
    <subcellularLocation>
        <location evidence="5">Secreted</location>
    </subcellularLocation>
    <subcellularLocation>
        <location evidence="5">Bacterial flagellum</location>
    </subcellularLocation>
</comment>
<comment type="similarity">
    <text evidence="1 5">Belongs to the FliD family.</text>
</comment>
<dbReference type="Pfam" id="PF07195">
    <property type="entry name" value="FliD_C"/>
    <property type="match status" value="1"/>
</dbReference>
<gene>
    <name evidence="8" type="primary">fliD</name>
    <name evidence="8" type="ORF">IFO67_02525</name>
</gene>
<dbReference type="InterPro" id="IPR040026">
    <property type="entry name" value="FliD"/>
</dbReference>
<proteinExistence type="inferred from homology"/>
<evidence type="ECO:0000313" key="9">
    <source>
        <dbReference type="Proteomes" id="UP000603602"/>
    </source>
</evidence>
<reference evidence="9" key="1">
    <citation type="submission" date="2023-07" db="EMBL/GenBank/DDBJ databases">
        <title>Thauera sp. CAU 1555 isolated from sand of Yaerae Beach.</title>
        <authorList>
            <person name="Kim W."/>
        </authorList>
    </citation>
    <scope>NUCLEOTIDE SEQUENCE [LARGE SCALE GENOMIC DNA]</scope>
    <source>
        <strain evidence="9">CAU 1555</strain>
    </source>
</reference>
<dbReference type="InterPro" id="IPR010809">
    <property type="entry name" value="FliD_C"/>
</dbReference>
<feature type="domain" description="Flagellar hook-associated protein 2 N-terminal" evidence="6">
    <location>
        <begin position="12"/>
        <end position="108"/>
    </location>
</feature>
<keyword evidence="8" id="KW-0282">Flagellum</keyword>
<dbReference type="Pfam" id="PF02465">
    <property type="entry name" value="FliD_N"/>
    <property type="match status" value="1"/>
</dbReference>
<evidence type="ECO:0000259" key="6">
    <source>
        <dbReference type="Pfam" id="PF02465"/>
    </source>
</evidence>
<sequence>MAGSISSLGIGSGLDANSIVEKLMAIERAPLTALNRREASYQAKISAFGTIKTRFDALQTAADKLADPAKLAGFTASLGDEDVLSVAPGAFASGGSYNVNVVQVAQSQKSLSNLYASGTTFAAGTLTFSINGEDVDVAFGGGNINDLRSAINDAGIGVTATTVTGDAGSRLILTSTETGTDAAFSLSVSGGDANLASLATFDVANPNARTAQNAIIEVDGETVTSQSNEFSTVISGVTITAKTVGSSTVDIARTDANVLDTVKEFVTAYNAAVNELKTSSAYNAESGSAGVLNGDGTVRTLQGLLRSTAGASPAELAGTAFANLSSLGVSFQRDGTLALDETKLKNAIDTDFGAVTSTLNTIGASMETLADEVTSFDGLLANRTDGLNQSVDRLDDQRTRLEYQLELTEKRIRAQYVALDTLMGQLNTTSSYLTQQLASLNASRSS</sequence>
<organism evidence="8 9">
    <name type="scientific">Thauera sedimentorum</name>
    <dbReference type="NCBI Taxonomy" id="2767595"/>
    <lineage>
        <taxon>Bacteria</taxon>
        <taxon>Pseudomonadati</taxon>
        <taxon>Pseudomonadota</taxon>
        <taxon>Betaproteobacteria</taxon>
        <taxon>Rhodocyclales</taxon>
        <taxon>Zoogloeaceae</taxon>
        <taxon>Thauera</taxon>
    </lineage>
</organism>
<evidence type="ECO:0000259" key="7">
    <source>
        <dbReference type="Pfam" id="PF07195"/>
    </source>
</evidence>
<keyword evidence="9" id="KW-1185">Reference proteome</keyword>
<comment type="caution">
    <text evidence="8">The sequence shown here is derived from an EMBL/GenBank/DDBJ whole genome shotgun (WGS) entry which is preliminary data.</text>
</comment>
<evidence type="ECO:0000313" key="8">
    <source>
        <dbReference type="EMBL" id="MBD8501747.1"/>
    </source>
</evidence>
<keyword evidence="5" id="KW-0964">Secreted</keyword>
<evidence type="ECO:0000256" key="3">
    <source>
        <dbReference type="ARBA" id="ARBA00023054"/>
    </source>
</evidence>
<dbReference type="InterPro" id="IPR003481">
    <property type="entry name" value="FliD_N"/>
</dbReference>
<dbReference type="EMBL" id="JACYTO010000001">
    <property type="protein sequence ID" value="MBD8501747.1"/>
    <property type="molecule type" value="Genomic_DNA"/>
</dbReference>
<keyword evidence="8" id="KW-0966">Cell projection</keyword>
<keyword evidence="4 5" id="KW-0975">Bacterial flagellum</keyword>
<dbReference type="PANTHER" id="PTHR30288:SF0">
    <property type="entry name" value="FLAGELLAR HOOK-ASSOCIATED PROTEIN 2"/>
    <property type="match status" value="1"/>
</dbReference>
<protein>
    <recommendedName>
        <fullName evidence="5">Flagellar hook-associated protein 2</fullName>
        <shortName evidence="5">HAP2</shortName>
    </recommendedName>
    <alternativeName>
        <fullName evidence="5">Flagellar cap protein</fullName>
    </alternativeName>
</protein>
<comment type="subunit">
    <text evidence="2 5">Homopentamer.</text>
</comment>
<keyword evidence="3" id="KW-0175">Coiled coil</keyword>
<comment type="function">
    <text evidence="5">Required for morphogenesis and for the elongation of the flagellar filament by facilitating polymerization of the flagellin monomers at the tip of growing filament. Forms a capping structure, which prevents flagellin subunits (transported through the central channel of the flagellum) from leaking out without polymerization at the distal end.</text>
</comment>
<evidence type="ECO:0000256" key="5">
    <source>
        <dbReference type="RuleBase" id="RU362066"/>
    </source>
</evidence>
<evidence type="ECO:0000256" key="2">
    <source>
        <dbReference type="ARBA" id="ARBA00011255"/>
    </source>
</evidence>
<evidence type="ECO:0000256" key="1">
    <source>
        <dbReference type="ARBA" id="ARBA00009764"/>
    </source>
</evidence>
<dbReference type="RefSeq" id="WP_187716578.1">
    <property type="nucleotide sequence ID" value="NZ_JACTAH010000001.1"/>
</dbReference>